<dbReference type="AlphaFoldDB" id="A0A1M6XSF6"/>
<dbReference type="Pfam" id="PF00367">
    <property type="entry name" value="PTS_EIIB"/>
    <property type="match status" value="1"/>
</dbReference>
<evidence type="ECO:0000256" key="4">
    <source>
        <dbReference type="ARBA" id="ARBA00022597"/>
    </source>
</evidence>
<feature type="transmembrane region" description="Helical" evidence="12">
    <location>
        <begin position="292"/>
        <end position="315"/>
    </location>
</feature>
<evidence type="ECO:0000313" key="16">
    <source>
        <dbReference type="Proteomes" id="UP000184386"/>
    </source>
</evidence>
<name>A0A1M6XSF6_9FIRM</name>
<keyword evidence="9 12" id="KW-1133">Transmembrane helix</keyword>
<dbReference type="InterPro" id="IPR036878">
    <property type="entry name" value="Glu_permease_IIB"/>
</dbReference>
<feature type="transmembrane region" description="Helical" evidence="12">
    <location>
        <begin position="429"/>
        <end position="451"/>
    </location>
</feature>
<dbReference type="InterPro" id="IPR001996">
    <property type="entry name" value="PTS_IIB_1"/>
</dbReference>
<keyword evidence="7 12" id="KW-0812">Transmembrane</keyword>
<evidence type="ECO:0000256" key="2">
    <source>
        <dbReference type="ARBA" id="ARBA00022448"/>
    </source>
</evidence>
<dbReference type="STRING" id="1121322.SAMN02745136_04048"/>
<reference evidence="15 16" key="1">
    <citation type="submission" date="2016-11" db="EMBL/GenBank/DDBJ databases">
        <authorList>
            <person name="Jaros S."/>
            <person name="Januszkiewicz K."/>
            <person name="Wedrychowicz H."/>
        </authorList>
    </citation>
    <scope>NUCLEOTIDE SEQUENCE [LARGE SCALE GENOMIC DNA]</scope>
    <source>
        <strain evidence="15 16">DSM 15929</strain>
    </source>
</reference>
<keyword evidence="5" id="KW-0808">Transferase</keyword>
<keyword evidence="6" id="KW-0598">Phosphotransferase system</keyword>
<evidence type="ECO:0000313" key="15">
    <source>
        <dbReference type="EMBL" id="SHL08922.1"/>
    </source>
</evidence>
<dbReference type="GO" id="GO:0090589">
    <property type="term" value="F:protein-phosphocysteine-trehalose phosphotransferase system transporter activity"/>
    <property type="evidence" value="ECO:0007669"/>
    <property type="project" value="TreeGrafter"/>
</dbReference>
<dbReference type="InterPro" id="IPR013013">
    <property type="entry name" value="PTS_EIIC_1"/>
</dbReference>
<evidence type="ECO:0000259" key="13">
    <source>
        <dbReference type="PROSITE" id="PS51098"/>
    </source>
</evidence>
<feature type="active site" description="Phosphocysteine intermediate; for EIIB activity" evidence="11">
    <location>
        <position position="26"/>
    </location>
</feature>
<feature type="domain" description="PTS EIIC type-1" evidence="14">
    <location>
        <begin position="107"/>
        <end position="462"/>
    </location>
</feature>
<dbReference type="PANTHER" id="PTHR30175">
    <property type="entry name" value="PHOSPHOTRANSFERASE SYSTEM TRANSPORT PROTEIN"/>
    <property type="match status" value="1"/>
</dbReference>
<evidence type="ECO:0000256" key="7">
    <source>
        <dbReference type="ARBA" id="ARBA00022692"/>
    </source>
</evidence>
<dbReference type="GO" id="GO:0016301">
    <property type="term" value="F:kinase activity"/>
    <property type="evidence" value="ECO:0007669"/>
    <property type="project" value="UniProtKB-KW"/>
</dbReference>
<sequence>MDYKKVAIEILNNVGGADNVKSFTHCATRLRFNLKDEKLYQEDALKRIKGVMGSVVSGGQHQVIIGTDVSHVYEELVSMLGSDITAKELDIVEKDDIAKSKFSQILDTISGIFTPILPAIVGGAMVKTLLIILTLIGIMNSKGQTYQILSFVGDTPFYFLPIMLAYSAAKKFKMNPMMGMMLGLMMIHPAYMTMIEKGDPVRLFGLVPVTLAKYTSTVIPVILVIWVASYIERFADKITPKAVRFFLKPLITLLIMVPIAFCVVGPLGTIVGNGLQYVLNVIQTQAPWTLPIIFGVAAPIVIMLGMHYVVTIPLVMSAIAASGYDMLGAGFLAANIAQGAAAFAVMLQAKNTDFKAMAGSCSLTALLGVSEPAMYGVNLKLKKPFMGALCGGLAGGIVCGIAGVKRITFGPTGLTTIAIFIDPKNNMNFIMAIAGVVVSFTISFLVTYILIKRDSKIQKEIGA</sequence>
<feature type="transmembrane region" description="Helical" evidence="12">
    <location>
        <begin position="251"/>
        <end position="272"/>
    </location>
</feature>
<evidence type="ECO:0000256" key="1">
    <source>
        <dbReference type="ARBA" id="ARBA00004651"/>
    </source>
</evidence>
<evidence type="ECO:0000256" key="12">
    <source>
        <dbReference type="SAM" id="Phobius"/>
    </source>
</evidence>
<evidence type="ECO:0000256" key="3">
    <source>
        <dbReference type="ARBA" id="ARBA00022475"/>
    </source>
</evidence>
<feature type="transmembrane region" description="Helical" evidence="12">
    <location>
        <begin position="385"/>
        <end position="404"/>
    </location>
</feature>
<evidence type="ECO:0000256" key="5">
    <source>
        <dbReference type="ARBA" id="ARBA00022679"/>
    </source>
</evidence>
<dbReference type="InterPro" id="IPR003352">
    <property type="entry name" value="PTS_EIIC"/>
</dbReference>
<feature type="transmembrane region" description="Helical" evidence="12">
    <location>
        <begin position="116"/>
        <end position="139"/>
    </location>
</feature>
<dbReference type="PROSITE" id="PS01035">
    <property type="entry name" value="PTS_EIIB_TYPE_1_CYS"/>
    <property type="match status" value="1"/>
</dbReference>
<dbReference type="EMBL" id="FRAC01000023">
    <property type="protein sequence ID" value="SHL08922.1"/>
    <property type="molecule type" value="Genomic_DNA"/>
</dbReference>
<dbReference type="Gene3D" id="3.30.1360.60">
    <property type="entry name" value="Glucose permease domain IIB"/>
    <property type="match status" value="1"/>
</dbReference>
<dbReference type="SUPFAM" id="SSF55604">
    <property type="entry name" value="Glucose permease domain IIB"/>
    <property type="match status" value="1"/>
</dbReference>
<feature type="transmembrane region" description="Helical" evidence="12">
    <location>
        <begin position="214"/>
        <end position="231"/>
    </location>
</feature>
<keyword evidence="10 12" id="KW-0472">Membrane</keyword>
<dbReference type="PROSITE" id="PS51103">
    <property type="entry name" value="PTS_EIIC_TYPE_1"/>
    <property type="match status" value="1"/>
</dbReference>
<evidence type="ECO:0000256" key="10">
    <source>
        <dbReference type="ARBA" id="ARBA00023136"/>
    </source>
</evidence>
<feature type="transmembrane region" description="Helical" evidence="12">
    <location>
        <begin position="178"/>
        <end position="194"/>
    </location>
</feature>
<dbReference type="GO" id="GO:0008982">
    <property type="term" value="F:protein-N(PI)-phosphohistidine-sugar phosphotransferase activity"/>
    <property type="evidence" value="ECO:0007669"/>
    <property type="project" value="InterPro"/>
</dbReference>
<dbReference type="Pfam" id="PF02378">
    <property type="entry name" value="PTS_EIIC"/>
    <property type="match status" value="1"/>
</dbReference>
<keyword evidence="16" id="KW-1185">Reference proteome</keyword>
<dbReference type="GO" id="GO:0005886">
    <property type="term" value="C:plasma membrane"/>
    <property type="evidence" value="ECO:0007669"/>
    <property type="project" value="UniProtKB-SubCell"/>
</dbReference>
<feature type="transmembrane region" description="Helical" evidence="12">
    <location>
        <begin position="145"/>
        <end position="166"/>
    </location>
</feature>
<dbReference type="GO" id="GO:0015771">
    <property type="term" value="P:trehalose transport"/>
    <property type="evidence" value="ECO:0007669"/>
    <property type="project" value="TreeGrafter"/>
</dbReference>
<feature type="transmembrane region" description="Helical" evidence="12">
    <location>
        <begin position="327"/>
        <end position="348"/>
    </location>
</feature>
<evidence type="ECO:0000256" key="6">
    <source>
        <dbReference type="ARBA" id="ARBA00022683"/>
    </source>
</evidence>
<accession>A0A1M6XSF6</accession>
<feature type="domain" description="PTS EIIB type-1" evidence="13">
    <location>
        <begin position="4"/>
        <end position="86"/>
    </location>
</feature>
<dbReference type="InterPro" id="IPR018113">
    <property type="entry name" value="PTrfase_EIIB_Cys"/>
</dbReference>
<evidence type="ECO:0000256" key="9">
    <source>
        <dbReference type="ARBA" id="ARBA00022989"/>
    </source>
</evidence>
<dbReference type="CDD" id="cd00212">
    <property type="entry name" value="PTS_IIB_glc"/>
    <property type="match status" value="1"/>
</dbReference>
<keyword evidence="2" id="KW-0813">Transport</keyword>
<proteinExistence type="predicted"/>
<keyword evidence="8" id="KW-0418">Kinase</keyword>
<feature type="transmembrane region" description="Helical" evidence="12">
    <location>
        <begin position="354"/>
        <end position="373"/>
    </location>
</feature>
<dbReference type="PANTHER" id="PTHR30175:SF1">
    <property type="entry name" value="PTS SYSTEM ARBUTIN-, CELLOBIOSE-, AND SALICIN-SPECIFIC EIIBC COMPONENT-RELATED"/>
    <property type="match status" value="1"/>
</dbReference>
<dbReference type="Proteomes" id="UP000184386">
    <property type="component" value="Unassembled WGS sequence"/>
</dbReference>
<evidence type="ECO:0000256" key="8">
    <source>
        <dbReference type="ARBA" id="ARBA00022777"/>
    </source>
</evidence>
<dbReference type="InterPro" id="IPR050558">
    <property type="entry name" value="PTS_Sugar-Specific_Components"/>
</dbReference>
<comment type="subcellular location">
    <subcellularLocation>
        <location evidence="1">Cell membrane</location>
        <topology evidence="1">Multi-pass membrane protein</topology>
    </subcellularLocation>
</comment>
<dbReference type="FunFam" id="3.30.1360.60:FF:000001">
    <property type="entry name" value="PTS system glucose-specific IIBC component PtsG"/>
    <property type="match status" value="1"/>
</dbReference>
<dbReference type="PROSITE" id="PS51098">
    <property type="entry name" value="PTS_EIIB_TYPE_1"/>
    <property type="match status" value="1"/>
</dbReference>
<protein>
    <submittedName>
        <fullName evidence="15">PTS system, beta-glucosides-specific IIC component</fullName>
    </submittedName>
</protein>
<organism evidence="15 16">
    <name type="scientific">Anaerocolumna jejuensis DSM 15929</name>
    <dbReference type="NCBI Taxonomy" id="1121322"/>
    <lineage>
        <taxon>Bacteria</taxon>
        <taxon>Bacillati</taxon>
        <taxon>Bacillota</taxon>
        <taxon>Clostridia</taxon>
        <taxon>Lachnospirales</taxon>
        <taxon>Lachnospiraceae</taxon>
        <taxon>Anaerocolumna</taxon>
    </lineage>
</organism>
<dbReference type="OrthoDB" id="92465at2"/>
<gene>
    <name evidence="15" type="ORF">SAMN02745136_04048</name>
</gene>
<keyword evidence="3" id="KW-1003">Cell membrane</keyword>
<dbReference type="RefSeq" id="WP_073278674.1">
    <property type="nucleotide sequence ID" value="NZ_FRAC01000023.1"/>
</dbReference>
<evidence type="ECO:0000259" key="14">
    <source>
        <dbReference type="PROSITE" id="PS51103"/>
    </source>
</evidence>
<dbReference type="GO" id="GO:0009401">
    <property type="term" value="P:phosphoenolpyruvate-dependent sugar phosphotransferase system"/>
    <property type="evidence" value="ECO:0007669"/>
    <property type="project" value="UniProtKB-KW"/>
</dbReference>
<keyword evidence="4" id="KW-0762">Sugar transport</keyword>
<evidence type="ECO:0000256" key="11">
    <source>
        <dbReference type="PROSITE-ProRule" id="PRU00421"/>
    </source>
</evidence>